<feature type="transmembrane region" description="Helical" evidence="1">
    <location>
        <begin position="173"/>
        <end position="192"/>
    </location>
</feature>
<feature type="transmembrane region" description="Helical" evidence="1">
    <location>
        <begin position="49"/>
        <end position="71"/>
    </location>
</feature>
<reference evidence="2 3" key="1">
    <citation type="submission" date="2021-03" db="EMBL/GenBank/DDBJ databases">
        <title>Winogradskyella sp. nov., isolated from costal sediment.</title>
        <authorList>
            <person name="Gao C."/>
        </authorList>
    </citation>
    <scope>NUCLEOTIDE SEQUENCE [LARGE SCALE GENOMIC DNA]</scope>
    <source>
        <strain evidence="2 3">DF17</strain>
    </source>
</reference>
<feature type="transmembrane region" description="Helical" evidence="1">
    <location>
        <begin position="274"/>
        <end position="293"/>
    </location>
</feature>
<dbReference type="Proteomes" id="UP000676776">
    <property type="component" value="Unassembled WGS sequence"/>
</dbReference>
<feature type="transmembrane region" description="Helical" evidence="1">
    <location>
        <begin position="134"/>
        <end position="161"/>
    </location>
</feature>
<accession>A0ABS3T4Q0</accession>
<keyword evidence="1" id="KW-0812">Transmembrane</keyword>
<protein>
    <recommendedName>
        <fullName evidence="4">Glycosyltransferase RgtA/B/C/D-like domain-containing protein</fullName>
    </recommendedName>
</protein>
<evidence type="ECO:0008006" key="4">
    <source>
        <dbReference type="Google" id="ProtNLM"/>
    </source>
</evidence>
<evidence type="ECO:0000256" key="1">
    <source>
        <dbReference type="SAM" id="Phobius"/>
    </source>
</evidence>
<dbReference type="EMBL" id="JAGEVF010000005">
    <property type="protein sequence ID" value="MBO3116710.1"/>
    <property type="molecule type" value="Genomic_DNA"/>
</dbReference>
<dbReference type="RefSeq" id="WP_208154075.1">
    <property type="nucleotide sequence ID" value="NZ_JAGEVF010000005.1"/>
</dbReference>
<feature type="transmembrane region" description="Helical" evidence="1">
    <location>
        <begin position="325"/>
        <end position="344"/>
    </location>
</feature>
<gene>
    <name evidence="2" type="ORF">J4050_08130</name>
</gene>
<feature type="transmembrane region" description="Helical" evidence="1">
    <location>
        <begin position="250"/>
        <end position="268"/>
    </location>
</feature>
<keyword evidence="3" id="KW-1185">Reference proteome</keyword>
<feature type="transmembrane region" description="Helical" evidence="1">
    <location>
        <begin position="83"/>
        <end position="102"/>
    </location>
</feature>
<keyword evidence="1" id="KW-1133">Transmembrane helix</keyword>
<sequence length="353" mass="40627">MPLIADENTYVKIGSNILIGKYFLKDYPSTVTPVIPFLIAFFKTTVNPIIGYTIHKLFHILLAGLGFRYLYLFLSGQNLSKNVILAIVALTAVNPIGITFFGRLYPEGILMFSFWGFMYYSTAAVRTSHFIKMLFFFMILVMTRYVYAVLGVLIVINFFNYYKSLPRRSLLKIVVYCIIFSLPILFWAKYIYNIEQIVTSEEVSYFKRFKSENPIIYNLKAGLGLIKHEEVNKVNGIPAFASLFVPIDGYRSYFLSIALIVAFIAGYIKSKLPYGSKMLILALLLVMIGLIFAGTGFSRYWLVLLPGFILGFYYLISNLNHSDKWIAYAAFILCFIYIINELRLDYLILNRYL</sequence>
<proteinExistence type="predicted"/>
<keyword evidence="1" id="KW-0472">Membrane</keyword>
<organism evidence="2 3">
    <name type="scientific">Winogradskyella pelagia</name>
    <dbReference type="NCBI Taxonomy" id="2819984"/>
    <lineage>
        <taxon>Bacteria</taxon>
        <taxon>Pseudomonadati</taxon>
        <taxon>Bacteroidota</taxon>
        <taxon>Flavobacteriia</taxon>
        <taxon>Flavobacteriales</taxon>
        <taxon>Flavobacteriaceae</taxon>
        <taxon>Winogradskyella</taxon>
    </lineage>
</organism>
<comment type="caution">
    <text evidence="2">The sequence shown here is derived from an EMBL/GenBank/DDBJ whole genome shotgun (WGS) entry which is preliminary data.</text>
</comment>
<evidence type="ECO:0000313" key="2">
    <source>
        <dbReference type="EMBL" id="MBO3116710.1"/>
    </source>
</evidence>
<evidence type="ECO:0000313" key="3">
    <source>
        <dbReference type="Proteomes" id="UP000676776"/>
    </source>
</evidence>
<name>A0ABS3T4Q0_9FLAO</name>